<dbReference type="Proteomes" id="UP000321570">
    <property type="component" value="Unassembled WGS sequence"/>
</dbReference>
<evidence type="ECO:0000313" key="2">
    <source>
        <dbReference type="EMBL" id="VUZ39627.1"/>
    </source>
</evidence>
<evidence type="ECO:0000259" key="1">
    <source>
        <dbReference type="Pfam" id="PF18997"/>
    </source>
</evidence>
<protein>
    <recommendedName>
        <fullName evidence="1">DUF5727 domain-containing protein</fullName>
    </recommendedName>
</protein>
<proteinExistence type="predicted"/>
<evidence type="ECO:0000313" key="3">
    <source>
        <dbReference type="Proteomes" id="UP000321570"/>
    </source>
</evidence>
<dbReference type="InterPro" id="IPR043785">
    <property type="entry name" value="DUF5727"/>
</dbReference>
<accession>A0A564XX91</accession>
<reference evidence="2 3" key="1">
    <citation type="submission" date="2019-07" db="EMBL/GenBank/DDBJ databases">
        <authorList>
            <person name="Jastrzebski P J."/>
            <person name="Paukszto L."/>
            <person name="Jastrzebski P J."/>
        </authorList>
    </citation>
    <scope>NUCLEOTIDE SEQUENCE [LARGE SCALE GENOMIC DNA]</scope>
    <source>
        <strain evidence="2 3">WMS-il1</strain>
    </source>
</reference>
<feature type="non-terminal residue" evidence="2">
    <location>
        <position position="199"/>
    </location>
</feature>
<dbReference type="Pfam" id="PF18997">
    <property type="entry name" value="DUF5727"/>
    <property type="match status" value="1"/>
</dbReference>
<gene>
    <name evidence="2" type="ORF">WMSIL1_LOCUS1006</name>
</gene>
<feature type="domain" description="DUF5727" evidence="1">
    <location>
        <begin position="20"/>
        <end position="199"/>
    </location>
</feature>
<organism evidence="2 3">
    <name type="scientific">Hymenolepis diminuta</name>
    <name type="common">Rat tapeworm</name>
    <dbReference type="NCBI Taxonomy" id="6216"/>
    <lineage>
        <taxon>Eukaryota</taxon>
        <taxon>Metazoa</taxon>
        <taxon>Spiralia</taxon>
        <taxon>Lophotrochozoa</taxon>
        <taxon>Platyhelminthes</taxon>
        <taxon>Cestoda</taxon>
        <taxon>Eucestoda</taxon>
        <taxon>Cyclophyllidea</taxon>
        <taxon>Hymenolepididae</taxon>
        <taxon>Hymenolepis</taxon>
    </lineage>
</organism>
<dbReference type="EMBL" id="CABIJS010000022">
    <property type="protein sequence ID" value="VUZ39627.1"/>
    <property type="molecule type" value="Genomic_DNA"/>
</dbReference>
<keyword evidence="3" id="KW-1185">Reference proteome</keyword>
<name>A0A564XX91_HYMDI</name>
<sequence>MTFEWTSMQKPVILTDHTSAIYIKDGKCIVDGSEVGSQCSNQSDGRQLEIMLNDVTITKSLAMSTDFEQISLTHFVPYCDFEQPKDGVVDLETSFPFSRFVGGEQYIQLKFAVGGAKYNGQVTLFQNDVVIGDWMGANMLYGSLTDLTVDEKKNLRVLTYNFSKLKDKDIYMWITDQNTVIVNVDWTQTGESPELDECK</sequence>
<dbReference type="AlphaFoldDB" id="A0A564XX91"/>